<dbReference type="AlphaFoldDB" id="A0A427XVF1"/>
<gene>
    <name evidence="7" type="ORF">EHS25_005824</name>
</gene>
<dbReference type="GO" id="GO:0016706">
    <property type="term" value="F:2-oxoglutarate-dependent dioxygenase activity"/>
    <property type="evidence" value="ECO:0007669"/>
    <property type="project" value="TreeGrafter"/>
</dbReference>
<feature type="domain" description="TauD/TfdA-like" evidence="6">
    <location>
        <begin position="45"/>
        <end position="332"/>
    </location>
</feature>
<evidence type="ECO:0000313" key="7">
    <source>
        <dbReference type="EMBL" id="RSH82834.1"/>
    </source>
</evidence>
<evidence type="ECO:0000256" key="2">
    <source>
        <dbReference type="ARBA" id="ARBA00022723"/>
    </source>
</evidence>
<name>A0A427XVF1_9TREE</name>
<dbReference type="PANTHER" id="PTHR30468:SF10">
    <property type="entry name" value="TAUD_TFDA-LIKE DOMAIN-CONTAINING PROTEIN"/>
    <property type="match status" value="1"/>
</dbReference>
<dbReference type="GO" id="GO:0046872">
    <property type="term" value="F:metal ion binding"/>
    <property type="evidence" value="ECO:0007669"/>
    <property type="project" value="UniProtKB-KW"/>
</dbReference>
<dbReference type="OrthoDB" id="10257314at2759"/>
<evidence type="ECO:0000256" key="3">
    <source>
        <dbReference type="ARBA" id="ARBA00022964"/>
    </source>
</evidence>
<organism evidence="7 8">
    <name type="scientific">Saitozyma podzolica</name>
    <dbReference type="NCBI Taxonomy" id="1890683"/>
    <lineage>
        <taxon>Eukaryota</taxon>
        <taxon>Fungi</taxon>
        <taxon>Dikarya</taxon>
        <taxon>Basidiomycota</taxon>
        <taxon>Agaricomycotina</taxon>
        <taxon>Tremellomycetes</taxon>
        <taxon>Tremellales</taxon>
        <taxon>Trimorphomycetaceae</taxon>
        <taxon>Saitozyma</taxon>
    </lineage>
</organism>
<comment type="similarity">
    <text evidence="1">Belongs to the TfdA dioxygenase family.</text>
</comment>
<reference evidence="7 8" key="1">
    <citation type="submission" date="2018-11" db="EMBL/GenBank/DDBJ databases">
        <title>Genome sequence of Saitozyma podzolica DSM 27192.</title>
        <authorList>
            <person name="Aliyu H."/>
            <person name="Gorte O."/>
            <person name="Ochsenreither K."/>
        </authorList>
    </citation>
    <scope>NUCLEOTIDE SEQUENCE [LARGE SCALE GENOMIC DNA]</scope>
    <source>
        <strain evidence="7 8">DSM 27192</strain>
    </source>
</reference>
<dbReference type="EMBL" id="RSCD01000026">
    <property type="protein sequence ID" value="RSH82834.1"/>
    <property type="molecule type" value="Genomic_DNA"/>
</dbReference>
<evidence type="ECO:0000256" key="4">
    <source>
        <dbReference type="ARBA" id="ARBA00023002"/>
    </source>
</evidence>
<dbReference type="InterPro" id="IPR051323">
    <property type="entry name" value="AtsK-like"/>
</dbReference>
<keyword evidence="3" id="KW-0223">Dioxygenase</keyword>
<protein>
    <recommendedName>
        <fullName evidence="6">TauD/TfdA-like domain-containing protein</fullName>
    </recommendedName>
</protein>
<keyword evidence="2" id="KW-0479">Metal-binding</keyword>
<keyword evidence="8" id="KW-1185">Reference proteome</keyword>
<accession>A0A427XVF1</accession>
<comment type="caution">
    <text evidence="7">The sequence shown here is derived from an EMBL/GenBank/DDBJ whole genome shotgun (WGS) entry which is preliminary data.</text>
</comment>
<evidence type="ECO:0000256" key="5">
    <source>
        <dbReference type="ARBA" id="ARBA00023004"/>
    </source>
</evidence>
<dbReference type="InterPro" id="IPR003819">
    <property type="entry name" value="TauD/TfdA-like"/>
</dbReference>
<evidence type="ECO:0000259" key="6">
    <source>
        <dbReference type="Pfam" id="PF02668"/>
    </source>
</evidence>
<dbReference type="Pfam" id="PF02668">
    <property type="entry name" value="TauD"/>
    <property type="match status" value="1"/>
</dbReference>
<keyword evidence="4" id="KW-0560">Oxidoreductase</keyword>
<dbReference type="GO" id="GO:0005737">
    <property type="term" value="C:cytoplasm"/>
    <property type="evidence" value="ECO:0007669"/>
    <property type="project" value="TreeGrafter"/>
</dbReference>
<keyword evidence="5" id="KW-0408">Iron</keyword>
<evidence type="ECO:0000313" key="8">
    <source>
        <dbReference type="Proteomes" id="UP000279259"/>
    </source>
</evidence>
<dbReference type="STRING" id="1890683.A0A427XVF1"/>
<evidence type="ECO:0000256" key="1">
    <source>
        <dbReference type="ARBA" id="ARBA00005896"/>
    </source>
</evidence>
<dbReference type="Gene3D" id="3.60.130.10">
    <property type="entry name" value="Clavaminate synthase-like"/>
    <property type="match status" value="1"/>
</dbReference>
<dbReference type="PANTHER" id="PTHR30468">
    <property type="entry name" value="ALPHA-KETOGLUTARATE-DEPENDENT SULFONATE DIOXYGENASE"/>
    <property type="match status" value="1"/>
</dbReference>
<dbReference type="SUPFAM" id="SSF51197">
    <property type="entry name" value="Clavaminate synthase-like"/>
    <property type="match status" value="1"/>
</dbReference>
<dbReference type="Proteomes" id="UP000279259">
    <property type="component" value="Unassembled WGS sequence"/>
</dbReference>
<dbReference type="InterPro" id="IPR042098">
    <property type="entry name" value="TauD-like_sf"/>
</dbReference>
<sequence>MSSTKTVSPLLHPHTDANGTVGSIALRVSTVPLKRNHTLDKHEHFEVTPSIGEEFSGVQLSDLVHADNKDELLRDLAILVSQRGVVFFRKQDINVEDQKILGQKLGELSGKPSESTLHIHPTTEFTSPKGDQVTIISSERRAEYYRRDESRLASRQWHSDITFEPVPSDYAILKVHTNPPSGGDTLWASAYEAYSRLSPEFARFLEGLEAYHEAGFFNEAAKAYGIDLRTGQRGSPLNKGEHLSAVHPVIRVNPVSGWKGLFVNKEFTRRILGVSRDESDFILDYLNRIIANNHDLQVRFKWSVNNTPGVGDVAIWDNRSTFHSATYDYGKSLRTGDRVVSIGEKPYFDPSATTRREALGLDPWH</sequence>
<proteinExistence type="inferred from homology"/>